<dbReference type="InterPro" id="IPR015943">
    <property type="entry name" value="WD40/YVTN_repeat-like_dom_sf"/>
</dbReference>
<dbReference type="PROSITE" id="PS51456">
    <property type="entry name" value="MYOSIN_MOTOR"/>
    <property type="match status" value="1"/>
</dbReference>
<feature type="compositionally biased region" description="Low complexity" evidence="6">
    <location>
        <begin position="98"/>
        <end position="107"/>
    </location>
</feature>
<dbReference type="PRINTS" id="PR00193">
    <property type="entry name" value="MYOSINHEAVY"/>
</dbReference>
<evidence type="ECO:0000259" key="7">
    <source>
        <dbReference type="PROSITE" id="PS51016"/>
    </source>
</evidence>
<feature type="region of interest" description="Disordered" evidence="6">
    <location>
        <begin position="1518"/>
        <end position="1537"/>
    </location>
</feature>
<dbReference type="Gene3D" id="2.30.30.40">
    <property type="entry name" value="SH3 Domains"/>
    <property type="match status" value="1"/>
</dbReference>
<dbReference type="InterPro" id="IPR038185">
    <property type="entry name" value="MyTH4_dom_sf"/>
</dbReference>
<dbReference type="Pfam" id="PF08366">
    <property type="entry name" value="LLGL"/>
    <property type="match status" value="1"/>
</dbReference>
<organism evidence="9 10">
    <name type="scientific">Scophthalmus maximus</name>
    <name type="common">Turbot</name>
    <name type="synonym">Psetta maxima</name>
    <dbReference type="NCBI Taxonomy" id="52904"/>
    <lineage>
        <taxon>Eukaryota</taxon>
        <taxon>Metazoa</taxon>
        <taxon>Chordata</taxon>
        <taxon>Craniata</taxon>
        <taxon>Vertebrata</taxon>
        <taxon>Euteleostomi</taxon>
        <taxon>Actinopterygii</taxon>
        <taxon>Neopterygii</taxon>
        <taxon>Teleostei</taxon>
        <taxon>Neoteleostei</taxon>
        <taxon>Acanthomorphata</taxon>
        <taxon>Carangaria</taxon>
        <taxon>Pleuronectiformes</taxon>
        <taxon>Pleuronectoidei</taxon>
        <taxon>Scophthalmidae</taxon>
        <taxon>Scophthalmus</taxon>
    </lineage>
</organism>
<dbReference type="Gene3D" id="1.20.5.190">
    <property type="match status" value="1"/>
</dbReference>
<dbReference type="PROSITE" id="PS51016">
    <property type="entry name" value="MYTH4"/>
    <property type="match status" value="1"/>
</dbReference>
<feature type="region of interest" description="Disordered" evidence="6">
    <location>
        <begin position="765"/>
        <end position="1211"/>
    </location>
</feature>
<dbReference type="PANTHER" id="PTHR22692">
    <property type="entry name" value="MYOSIN VII, XV"/>
    <property type="match status" value="1"/>
</dbReference>
<dbReference type="InterPro" id="IPR051567">
    <property type="entry name" value="Unconventional_Myosin_ATPase"/>
</dbReference>
<dbReference type="Gene3D" id="2.130.10.10">
    <property type="entry name" value="YVTN repeat-like/Quinoprotein amine dehydrogenase"/>
    <property type="match status" value="1"/>
</dbReference>
<protein>
    <recommendedName>
        <fullName evidence="11">Unconventional myosin-XV-like</fullName>
    </recommendedName>
</protein>
<dbReference type="Gene3D" id="6.20.240.20">
    <property type="match status" value="1"/>
</dbReference>
<keyword evidence="1 5" id="KW-0547">Nucleotide-binding</keyword>
<feature type="compositionally biased region" description="Polar residues" evidence="6">
    <location>
        <begin position="1111"/>
        <end position="1120"/>
    </location>
</feature>
<keyword evidence="4 5" id="KW-0505">Motor protein</keyword>
<feature type="region of interest" description="Disordered" evidence="6">
    <location>
        <begin position="1590"/>
        <end position="1612"/>
    </location>
</feature>
<dbReference type="SUPFAM" id="SSF50978">
    <property type="entry name" value="WD40 repeat-like"/>
    <property type="match status" value="1"/>
</dbReference>
<feature type="compositionally biased region" description="Basic and acidic residues" evidence="6">
    <location>
        <begin position="1"/>
        <end position="49"/>
    </location>
</feature>
<dbReference type="InterPro" id="IPR011993">
    <property type="entry name" value="PH-like_dom_sf"/>
</dbReference>
<feature type="compositionally biased region" description="Basic residues" evidence="6">
    <location>
        <begin position="998"/>
        <end position="1008"/>
    </location>
</feature>
<feature type="region of interest" description="Disordered" evidence="6">
    <location>
        <begin position="1254"/>
        <end position="1276"/>
    </location>
</feature>
<dbReference type="SMART" id="SM00242">
    <property type="entry name" value="MYSc"/>
    <property type="match status" value="1"/>
</dbReference>
<evidence type="ECO:0008006" key="11">
    <source>
        <dbReference type="Google" id="ProtNLM"/>
    </source>
</evidence>
<feature type="region of interest" description="Disordered" evidence="6">
    <location>
        <begin position="1"/>
        <end position="148"/>
    </location>
</feature>
<feature type="region of interest" description="Disordered" evidence="6">
    <location>
        <begin position="171"/>
        <end position="230"/>
    </location>
</feature>
<dbReference type="SUPFAM" id="SSF52540">
    <property type="entry name" value="P-loop containing nucleoside triphosphate hydrolases"/>
    <property type="match status" value="1"/>
</dbReference>
<dbReference type="InterPro" id="IPR027417">
    <property type="entry name" value="P-loop_NTPase"/>
</dbReference>
<feature type="compositionally biased region" description="Low complexity" evidence="6">
    <location>
        <begin position="779"/>
        <end position="792"/>
    </location>
</feature>
<feature type="compositionally biased region" description="Polar residues" evidence="6">
    <location>
        <begin position="1431"/>
        <end position="1441"/>
    </location>
</feature>
<feature type="compositionally biased region" description="Low complexity" evidence="6">
    <location>
        <begin position="892"/>
        <end position="906"/>
    </location>
</feature>
<feature type="compositionally biased region" description="Low complexity" evidence="6">
    <location>
        <begin position="1524"/>
        <end position="1537"/>
    </location>
</feature>
<evidence type="ECO:0000313" key="10">
    <source>
        <dbReference type="Proteomes" id="UP000438429"/>
    </source>
</evidence>
<dbReference type="Gene3D" id="2.30.29.30">
    <property type="entry name" value="Pleckstrin-homology domain (PH domain)/Phosphotyrosine-binding domain (PTB)"/>
    <property type="match status" value="1"/>
</dbReference>
<dbReference type="GO" id="GO:0003779">
    <property type="term" value="F:actin binding"/>
    <property type="evidence" value="ECO:0007669"/>
    <property type="project" value="UniProtKB-KW"/>
</dbReference>
<sequence>MPPKKGDQKSAAKKGKSEEPKKGVKDDKKGGKKVEDPPAKGKGKDDGKKGKMKKPVSESEEGSEEEEEEINSEDEESDASEEEPVTKKPGKMDKGKGKAALKGASKAIAVKGFKPPPKQSLPSDDDDDDRGEEKGKAQMKKGMAAVNLKKMSDVHMKGASKAMMSFAAEGQKKNVGAAKAQKAADARSHLKGASKALTGLTGKSSPFSLPSKRQQPEKAKPKRNLKSTSRLFLRLSKKKKPPADGKPLLGTSKLFAGFGAKSASADKKPGLSGFSLFNKKNDNTVKETPPPKKTINLSSLGGKGKMAAEAKGLGGKFKGMFGKKKAGLGFKSKSWMVGRIAAVTNWLTGRFLTSKGQGQLGARAGGRGRKHLSFANRDSKERQTHYYNEALEYDDDEYGYEEDYQDRWRQRGFLRQPMTYDSYDPYEEEIDYYDDDEWEDEYGYYDDEGNFYYDDEFYYDDGMNYYHYPYGYYDDEYEEYYGDEGIEYICGEDGMLYAMDPYYGDAMDSFYDPYDPELYGDYFNHDIVYNYRTSEPYGRMSGGYDVSGLYNNPILGYTDPTAIYNPYQQPLYMDAGLDPAESGQLYGQEQLSYPLAEPFSAAQFRVPRPQVRLFGKDRLEVETLPPPPLYSHPSSPISFPFTPALALNNLEMMSDIQYERSFPISPPTQPHYSTVMNQQPITIPPRQAPSPSAMIFQQEHFPPPQSTRPPLSVSPSHFNLSPIPPQMASHLYQPSLPQDPYILQMGQMSPLVTPIQPPMTPLMSSPLHLSAASPRPVRRMSPLPSPQLSLRPGSIRTIAPHSPRFSQKQHMAFQKGIKPDPHLSPRLHRKGLTHGASMGGQRPTSYHDRQRPPSPPASPTHQMTGMSVRAQPPLPRGIEGTRLRRAPSTVRPQSPLSSPLASPQGSLRKRASPPPSQRLSFRQKPPPDAILPSTRPNFFKGRKQISKMRHSPSPSLPSPQRRSPPLPERSHSPPQTFRSTSPHHPSSPSSSRTANRNLHTRSSTRRLRGGAGGQSHVPMGTVKPSPANPYLQRRNRHGPPVTQHVAPFRSSIHSGPASPSGQIGGIAGTPVLSRTGSRPTGLRESQRIGTPQGGFRRPVGRGQPLVRMPRNQPSLQSRQSFRAPPPVPPVSPQPSLKQSGPLSPQPSVRRLQSRPLSPQPLQPPSPLPSHSTSPMQHLSYPPAPHRAMSPHSLGQTSFRAPVSQPSFPPATLPVSQSIAQYDYTMLERGPTSMLTNALPTDQFVGSPFDSAPLPSSIPYSPSAYSSHLQTPTSQQTQHEIHPQNLPQASPSSPYLGHMFQNQNLQNAIKTTPLQRSISPYHGRQWEISGQVQVKQDERPYATLGLSNALMQNSRLRSASYSSPLQRNANLYTTVFSPPEAEAPFTSSLPSSPHLSSAVLNSQLRNASFASPLQRHLSPMPSASPAPPPTIPQQETIRGTSPLFSGGLRTSQIQGSMFRFPGGTLTMPRGPVEPPVTNDGGGIVSGGGRLSPMMLSSALQNPSLRQATYRLPDGSLINRTEHVEPSSGQSPLSSPMLSSALLNPSVRQAAYRLPDGTLATRTEPTTALSPSSPMLSSALLNSSVRKTTYRLPDGTLVTRNEPASEHVTPSSPMLSSALLNSNVRKASYRLPDGSILTHQGEETQNAESTVSSSGLSSALMNANLRKSKFQLPEGSSLFSQNQPQASSSAPSGLLLSGAMLNTSLRDASYRLPNTSLLRQPGSADTSETRSLDVSNALRNQNIRSATYRLPDGTLMTHAQPASAPRTLDLSNALSKNPNLREAKYRLPNGNIMTRLGAPRTPEPRSLNLSGALQNPQLRQASFRLPSSCAVVSPQVQGSSLEQHWAQGSGVEGLEMQQDVWGAERVLPHGTVQNLNKWSMYRDGELLEPHSMMERGHVGHEPGEWIPSREGEPQGHWFDKMYSIRSLPTMAQRERREEDGVEDMTQLEEMHGGTVLLNMRKRFERELIYTYIGSILVSVNPYKMYNIYGTDMVLLYKGHALGENPPHLFAIANAAYSKMMDAKHNQVLIISGESGSGKTEATKLVLRYLAAIHQKCNLTQQILEAAPLLESFGNAKTVRNDNSSRFGKYVEVFLEDGVISGAITSQYLLEKSRIVFQAKDERNYHIFYEMLAGLPSQQKQAFYLQEAETYYYLNQGGDCGITGKNDAEDFLRLHAAMEILHFTSDDQSTIFRVLASVLHLGNVYFQKYEADGQEVASVVSAQEIRVVAELLQISPEGLQKSITYKVTETMRDKIYTPLTVESAVDARDAVAKILYSLLFHWLTERINAQVYPRQHTLSISILDIYGFEEEYSREQIPWQDIPFSDNQPCIDLIATKPHGILRILDDQSCFPQATDHTFLQKCHYHHSDNPLYLRPKMPLPEFTIKHFAGRVTYQVYKFLDKNYDQVRQDVLDLFINSKNKMVSNLFLVHAEVMGQQRGGHMRKSSTVTRKYQAPTVSNKFQQSLLELVEKMERCNPFFVRCIKPNNMKQPGVFEDDLVSSQLRHSGVLETIRIRREGYPVRMPFYVFLFRYKSLVGIRELPVAIGDNCVIMLSKLCPLRPGAYHVGVTKMFLKEDIYQLLECKRERSRQLAALTLQRYIRMFFVRKRFVAFRNKIIRLQARSRGFLTRRNYVKMRESLVRFRSLVHMYVNRKQYIKMKFEAQRKAEEERRRRQMVLRFMGDPHLNGAQENMFGNYIIQRGLTSPGLRDEILSQVVNQVWRNVNSDNAERGWLLLSACVCSFAPSAKMDKYLLKFVSDHAPAGYQALLQHRLIQANQKTQLGSGSTHETARTYPLSLLEWTANRKKANMVLHVHCFDVESDAFSDSQTQRGMDRYLDSLFDPVLSDSSVDMEKTGSLSARMKGGGGIGIAGGGRGEGESRTGPSRPYPRGVHPGGSEQAVLTQQQQAIINQQAIILAQQMTMQAIAIQQQMLSSFPPVAPAPQSPPSQHHTHSQQRSYTPSPNKESGESMYTPGPAVVHRKTSPTRGPPPEEVVPFSVNNTERMEPSHNIKDIIKQHQPAGTTTSTGSATQRLSMTLSLTPASEGFDSPTLLKSSFVSLTVENNVDQVSGTHDENIKKKVVTTARDSLEIYFSRLFPASGSVGTGVQVLSVSHKGMKLLKMVRSSSTASDYFRVLRPYSYSDILFVSIPSKNMLEFNLTNEKLILFSAKAPQVKHMIDYFLTELKKEPAQPHLCGLAFCFCWRFGAVYGKSGVFPNEFVRPVAAPDFLVLPDERVEPRHRQGRVAASAAVAVAMGSAIAAHELDLSTESPIQESLIDFSDSGMNRVAADIFVAVDVIEELCDEMGLHRAEALDEYAIFLVTHRGQNVRPLNKREYILDVATEAEPVDSSYSLWFRRVIWSLALKLDNDLYVTMHYNQFYSKQGSQHWLNMATQHMQQVQPLNPNQARAQFLGLVSAFPMFGSSFFYIQSSSTASIHAPCILAVNLNGLHFLNKDTHEAMVRFPLKEVQSTRTQRPTSGSSYPYVEIMIGDLLNQRITQLQLEQTVEHGFPHQPSALAYDPKLQLMAIGTKSGAIKVYGAPGVEFTGLHRDCTAVTQIHFMPGQGRLLSLLDDNFIYLWELVAGAPREVGGVKKEGVVSLQEVGNYSLPGRPGIESCSATRVTVLLLLRSSDLLCIGTEGGGVYFLQLPHLSLKDSQTLLQDQITQSSPVLLYSGGMPRASYGDRHCLTIQQDKDHVTLDFTSRVIDFFTVHSTEQEREFDDPSALVVLLEEELVVIDLQTAGWPSLPTPYLAPLHSSAITCSCHISSVPPKLWERLVNAGKAQQGRQHTNKSLYILSWVHGLGRHEDGTVRFWDASGVALTPIYKLGTANVFHTDCDPSDDPQDPGNDPDMQQEEEWPPFKKVGCFDPYSDDPRLGIQKISLCKYSNKLVVAGTAGQVIVLGLSDERSDHSVDVSVVDLLQDREGFTWKGHDRLEPRLRPAPFPPGFQPLVLVQCMPPASVTAVALHAEWNLIAFGTSHGFGLFDYHRRNAVLARCTLHPNDSLAMEGPLSRVKSLKKSLRQSFRRIRKSRVSGKKRTITTPTSKVQEANAALAEQEEVAPVQRRIEPRSADDSLSGVVRCLCFADTFLRDGTHHGPTLWAGTNSGSVYAYALEVPGVGSGRVCERGGASESSVCVEAVLGKEIQLMHRAPVVSISVLDGRGKPLPDPYEASQDLAIAPDMTNAHSVLIASEEQLKVFSLPKVSAKTKFKLTAHEGCRVRKVALVVFSSTAQEDYSEHTLVCLTNMGDMHLFNIPGLRPQVRYDCIRKEDISGIASCVFTKNGPGFYLISPSEYERFSLSAKVVTEPLFSVQLDRPLEPTCVSDGMTTQPQANGTHKNQMSQAEGQTEASPSSLSSPTLDTPLDSPLSCADLTLDSTGELTVEDVRDFLTLVACLAQYEFLPQLELDLVRRLVDSTSGCDGLSCTLHHTTALLMSLCMN</sequence>
<feature type="compositionally biased region" description="Polar residues" evidence="6">
    <location>
        <begin position="201"/>
        <end position="213"/>
    </location>
</feature>
<evidence type="ECO:0000313" key="9">
    <source>
        <dbReference type="EMBL" id="KAF0032487.1"/>
    </source>
</evidence>
<feature type="compositionally biased region" description="Basic and acidic residues" evidence="6">
    <location>
        <begin position="84"/>
        <end position="96"/>
    </location>
</feature>
<dbReference type="SMART" id="SM00139">
    <property type="entry name" value="MyTH4"/>
    <property type="match status" value="1"/>
</dbReference>
<dbReference type="Pfam" id="PF00784">
    <property type="entry name" value="MyTH4"/>
    <property type="match status" value="1"/>
</dbReference>
<feature type="compositionally biased region" description="Low complexity" evidence="6">
    <location>
        <begin position="978"/>
        <end position="993"/>
    </location>
</feature>
<dbReference type="GO" id="GO:0016459">
    <property type="term" value="C:myosin complex"/>
    <property type="evidence" value="ECO:0007669"/>
    <property type="project" value="UniProtKB-KW"/>
</dbReference>
<evidence type="ECO:0000256" key="4">
    <source>
        <dbReference type="ARBA" id="ARBA00023175"/>
    </source>
</evidence>
<feature type="domain" description="Myosin motor" evidence="8">
    <location>
        <begin position="1937"/>
        <end position="2583"/>
    </location>
</feature>
<evidence type="ECO:0000256" key="2">
    <source>
        <dbReference type="ARBA" id="ARBA00022840"/>
    </source>
</evidence>
<feature type="compositionally biased region" description="Polar residues" evidence="6">
    <location>
        <begin position="1267"/>
        <end position="1276"/>
    </location>
</feature>
<feature type="region of interest" description="Disordered" evidence="6">
    <location>
        <begin position="4317"/>
        <end position="4357"/>
    </location>
</feature>
<evidence type="ECO:0000259" key="8">
    <source>
        <dbReference type="PROSITE" id="PS51456"/>
    </source>
</evidence>
<dbReference type="Pfam" id="PF00063">
    <property type="entry name" value="Myosin_head"/>
    <property type="match status" value="2"/>
</dbReference>
<proteinExistence type="inferred from homology"/>
<evidence type="ECO:0000256" key="6">
    <source>
        <dbReference type="SAM" id="MobiDB-lite"/>
    </source>
</evidence>
<dbReference type="InterPro" id="IPR036961">
    <property type="entry name" value="Kinesin_motor_dom_sf"/>
</dbReference>
<feature type="region of interest" description="Actin-binding" evidence="5">
    <location>
        <begin position="2462"/>
        <end position="2484"/>
    </location>
</feature>
<accession>A0A6A4SH01</accession>
<gene>
    <name evidence="9" type="ORF">F2P81_014777</name>
</gene>
<evidence type="ECO:0000256" key="5">
    <source>
        <dbReference type="PROSITE-ProRule" id="PRU00782"/>
    </source>
</evidence>
<dbReference type="SMART" id="SM00015">
    <property type="entry name" value="IQ"/>
    <property type="match status" value="3"/>
</dbReference>
<feature type="compositionally biased region" description="Low complexity" evidence="6">
    <location>
        <begin position="1254"/>
        <end position="1266"/>
    </location>
</feature>
<evidence type="ECO:0000256" key="1">
    <source>
        <dbReference type="ARBA" id="ARBA00022741"/>
    </source>
</evidence>
<feature type="region of interest" description="Disordered" evidence="6">
    <location>
        <begin position="1554"/>
        <end position="1574"/>
    </location>
</feature>
<dbReference type="Proteomes" id="UP000438429">
    <property type="component" value="Unassembled WGS sequence"/>
</dbReference>
<feature type="domain" description="MyTH4" evidence="7">
    <location>
        <begin position="2643"/>
        <end position="2801"/>
    </location>
</feature>
<dbReference type="InterPro" id="IPR001609">
    <property type="entry name" value="Myosin_head_motor_dom-like"/>
</dbReference>
<dbReference type="Gene3D" id="1.20.120.720">
    <property type="entry name" value="Myosin VI head, motor domain, U50 subdomain"/>
    <property type="match status" value="1"/>
</dbReference>
<dbReference type="InterPro" id="IPR000048">
    <property type="entry name" value="IQ_motif_EF-hand-BS"/>
</dbReference>
<feature type="compositionally biased region" description="Gly residues" evidence="6">
    <location>
        <begin position="2859"/>
        <end position="2871"/>
    </location>
</feature>
<dbReference type="GO" id="GO:0003774">
    <property type="term" value="F:cytoskeletal motor activity"/>
    <property type="evidence" value="ECO:0007669"/>
    <property type="project" value="UniProtKB-UniRule"/>
</dbReference>
<keyword evidence="2 5" id="KW-0067">ATP-binding</keyword>
<feature type="binding site" evidence="5">
    <location>
        <begin position="2030"/>
        <end position="2037"/>
    </location>
    <ligand>
        <name>ATP</name>
        <dbReference type="ChEBI" id="CHEBI:30616"/>
    </ligand>
</feature>
<feature type="compositionally biased region" description="Acidic residues" evidence="6">
    <location>
        <begin position="58"/>
        <end position="83"/>
    </location>
</feature>
<dbReference type="InterPro" id="IPR000857">
    <property type="entry name" value="MyTH4_dom"/>
</dbReference>
<dbReference type="Gene3D" id="3.40.850.10">
    <property type="entry name" value="Kinesin motor domain"/>
    <property type="match status" value="2"/>
</dbReference>
<reference evidence="9 10" key="1">
    <citation type="submission" date="2019-06" db="EMBL/GenBank/DDBJ databases">
        <title>Draft genomes of female and male turbot (Scophthalmus maximus).</title>
        <authorList>
            <person name="Xu H."/>
            <person name="Xu X.-W."/>
            <person name="Shao C."/>
            <person name="Chen S."/>
        </authorList>
    </citation>
    <scope>NUCLEOTIDE SEQUENCE [LARGE SCALE GENOMIC DNA]</scope>
    <source>
        <strain evidence="9">Ysfricsl-2016a</strain>
        <tissue evidence="9">Blood</tissue>
    </source>
</reference>
<dbReference type="Gene3D" id="1.25.40.530">
    <property type="entry name" value="MyTH4 domain"/>
    <property type="match status" value="1"/>
</dbReference>
<feature type="compositionally biased region" description="Pro residues" evidence="6">
    <location>
        <begin position="1123"/>
        <end position="1132"/>
    </location>
</feature>
<comment type="caution">
    <text evidence="9">The sequence shown here is derived from an EMBL/GenBank/DDBJ whole genome shotgun (WGS) entry which is preliminary data.</text>
</comment>
<dbReference type="InterPro" id="IPR013577">
    <property type="entry name" value="LLGL2"/>
</dbReference>
<feature type="compositionally biased region" description="Polar residues" evidence="6">
    <location>
        <begin position="1136"/>
        <end position="1146"/>
    </location>
</feature>
<comment type="similarity">
    <text evidence="5">Belongs to the TRAFAC class myosin-kinesin ATPase superfamily. Myosin family.</text>
</comment>
<feature type="compositionally biased region" description="Pro residues" evidence="6">
    <location>
        <begin position="954"/>
        <end position="967"/>
    </location>
</feature>
<feature type="region of interest" description="Disordered" evidence="6">
    <location>
        <begin position="3831"/>
        <end position="3852"/>
    </location>
</feature>
<keyword evidence="5" id="KW-0009">Actin-binding</keyword>
<feature type="compositionally biased region" description="Low complexity" evidence="6">
    <location>
        <begin position="4347"/>
        <end position="4357"/>
    </location>
</feature>
<feature type="region of interest" description="Disordered" evidence="6">
    <location>
        <begin position="2933"/>
        <end position="2990"/>
    </location>
</feature>
<keyword evidence="3 5" id="KW-0518">Myosin</keyword>
<feature type="region of interest" description="Disordered" evidence="6">
    <location>
        <begin position="1412"/>
        <end position="1441"/>
    </location>
</feature>
<dbReference type="EMBL" id="VEVO01000013">
    <property type="protein sequence ID" value="KAF0032487.1"/>
    <property type="molecule type" value="Genomic_DNA"/>
</dbReference>
<evidence type="ECO:0000256" key="3">
    <source>
        <dbReference type="ARBA" id="ARBA00023123"/>
    </source>
</evidence>
<feature type="compositionally biased region" description="Pro residues" evidence="6">
    <location>
        <begin position="1157"/>
        <end position="1167"/>
    </location>
</feature>
<dbReference type="PANTHER" id="PTHR22692:SF21">
    <property type="entry name" value="MYOSIN XVA"/>
    <property type="match status" value="1"/>
</dbReference>
<dbReference type="InterPro" id="IPR036322">
    <property type="entry name" value="WD40_repeat_dom_sf"/>
</dbReference>
<dbReference type="GO" id="GO:0005524">
    <property type="term" value="F:ATP binding"/>
    <property type="evidence" value="ECO:0007669"/>
    <property type="project" value="UniProtKB-UniRule"/>
</dbReference>
<feature type="compositionally biased region" description="Basic residues" evidence="6">
    <location>
        <begin position="940"/>
        <end position="950"/>
    </location>
</feature>
<dbReference type="Gene3D" id="1.20.58.530">
    <property type="match status" value="1"/>
</dbReference>
<feature type="compositionally biased region" description="Polar residues" evidence="6">
    <location>
        <begin position="4322"/>
        <end position="4346"/>
    </location>
</feature>
<feature type="compositionally biased region" description="Pro residues" evidence="6">
    <location>
        <begin position="1421"/>
        <end position="1430"/>
    </location>
</feature>
<feature type="region of interest" description="Disordered" evidence="6">
    <location>
        <begin position="2853"/>
        <end position="2896"/>
    </location>
</feature>
<name>A0A6A4SH01_SCOMX</name>
<feature type="compositionally biased region" description="Polar residues" evidence="6">
    <location>
        <begin position="1051"/>
        <end position="1061"/>
    </location>
</feature>
<dbReference type="Pfam" id="PF00612">
    <property type="entry name" value="IQ"/>
    <property type="match status" value="2"/>
</dbReference>
<dbReference type="PROSITE" id="PS50096">
    <property type="entry name" value="IQ"/>
    <property type="match status" value="1"/>
</dbReference>